<dbReference type="InterPro" id="IPR012042">
    <property type="entry name" value="NeuTTM/CthTTM-like"/>
</dbReference>
<dbReference type="InterPro" id="IPR023577">
    <property type="entry name" value="CYTH_domain"/>
</dbReference>
<dbReference type="RefSeq" id="WP_217138094.1">
    <property type="nucleotide sequence ID" value="NZ_JAFMOU010000064.1"/>
</dbReference>
<dbReference type="PIRSF" id="PIRSF016487">
    <property type="entry name" value="CYTH_UCP016487"/>
    <property type="match status" value="1"/>
</dbReference>
<dbReference type="Proteomes" id="UP000699865">
    <property type="component" value="Unassembled WGS sequence"/>
</dbReference>
<organism evidence="2 3">
    <name type="scientific">Rahnella perminowiae</name>
    <dbReference type="NCBI Taxonomy" id="2816244"/>
    <lineage>
        <taxon>Bacteria</taxon>
        <taxon>Pseudomonadati</taxon>
        <taxon>Pseudomonadota</taxon>
        <taxon>Gammaproteobacteria</taxon>
        <taxon>Enterobacterales</taxon>
        <taxon>Yersiniaceae</taxon>
        <taxon>Rahnella</taxon>
    </lineage>
</organism>
<protein>
    <submittedName>
        <fullName evidence="2">CYTH domain-containing protein</fullName>
    </submittedName>
</protein>
<dbReference type="PANTHER" id="PTHR40114:SF1">
    <property type="entry name" value="SLR0698 PROTEIN"/>
    <property type="match status" value="1"/>
</dbReference>
<name>A0ABS6KZ50_9GAMM</name>
<evidence type="ECO:0000313" key="2">
    <source>
        <dbReference type="EMBL" id="MBU9834761.1"/>
    </source>
</evidence>
<dbReference type="PROSITE" id="PS51707">
    <property type="entry name" value="CYTH"/>
    <property type="match status" value="1"/>
</dbReference>
<proteinExistence type="predicted"/>
<dbReference type="CDD" id="cd07891">
    <property type="entry name" value="CYTH-like_CthTTM-like_1"/>
    <property type="match status" value="1"/>
</dbReference>
<sequence>MFEIERKFLITSDKWRDSIFSKQRITQGYMTVDNEINSIRVRVIDKEAWITVKSAGELKRQEYDYRIPYPDACKMLASLARGNIIEKIRYRILIGEFIFEVDIFEGVNEGLCFAEIEMTREDEIIPLPDWIGEEVTHDHRYYGSYIGQNPYINWE</sequence>
<dbReference type="PANTHER" id="PTHR40114">
    <property type="entry name" value="SLR0698 PROTEIN"/>
    <property type="match status" value="1"/>
</dbReference>
<keyword evidence="3" id="KW-1185">Reference proteome</keyword>
<evidence type="ECO:0000259" key="1">
    <source>
        <dbReference type="PROSITE" id="PS51707"/>
    </source>
</evidence>
<evidence type="ECO:0000313" key="3">
    <source>
        <dbReference type="Proteomes" id="UP000699865"/>
    </source>
</evidence>
<comment type="caution">
    <text evidence="2">The sequence shown here is derived from an EMBL/GenBank/DDBJ whole genome shotgun (WGS) entry which is preliminary data.</text>
</comment>
<dbReference type="EMBL" id="JAFMOU010000064">
    <property type="protein sequence ID" value="MBU9834761.1"/>
    <property type="molecule type" value="Genomic_DNA"/>
</dbReference>
<gene>
    <name evidence="2" type="ORF">J1786_08035</name>
</gene>
<accession>A0ABS6KZ50</accession>
<reference evidence="2 3" key="1">
    <citation type="submission" date="2021-03" db="EMBL/GenBank/DDBJ databases">
        <title>Five novel Rahnella species.</title>
        <authorList>
            <person name="Brady C."/>
            <person name="Asselin J."/>
            <person name="Beer S."/>
            <person name="Bruberg M.B."/>
            <person name="Crampton B."/>
            <person name="Venter S."/>
            <person name="Arnold D."/>
            <person name="Denman S."/>
        </authorList>
    </citation>
    <scope>NUCLEOTIDE SEQUENCE [LARGE SCALE GENOMIC DNA]</scope>
    <source>
        <strain evidence="2 3">L72c</strain>
    </source>
</reference>
<dbReference type="Pfam" id="PF01928">
    <property type="entry name" value="CYTH"/>
    <property type="match status" value="1"/>
</dbReference>
<dbReference type="SMART" id="SM01118">
    <property type="entry name" value="CYTH"/>
    <property type="match status" value="1"/>
</dbReference>
<feature type="domain" description="CYTH" evidence="1">
    <location>
        <begin position="1"/>
        <end position="148"/>
    </location>
</feature>